<organism evidence="1 2">
    <name type="scientific">Methylacidiphilum infernorum (isolate V4)</name>
    <name type="common">Methylokorus infernorum (strain V4)</name>
    <dbReference type="NCBI Taxonomy" id="481448"/>
    <lineage>
        <taxon>Bacteria</taxon>
        <taxon>Pseudomonadati</taxon>
        <taxon>Verrucomicrobiota</taxon>
        <taxon>Methylacidiphilae</taxon>
        <taxon>Methylacidiphilales</taxon>
        <taxon>Methylacidiphilaceae</taxon>
        <taxon>Methylacidiphilum (ex Ratnadevi et al. 2023)</taxon>
    </lineage>
</organism>
<evidence type="ECO:0000313" key="1">
    <source>
        <dbReference type="EMBL" id="ACD83056.1"/>
    </source>
</evidence>
<name>B3DUQ3_METI4</name>
<reference evidence="1 2" key="1">
    <citation type="journal article" date="2008" name="Biol. Direct">
        <title>Complete genome sequence of the extremely acidophilic methanotroph isolate V4, Methylacidiphilum infernorum, a representative of the bacterial phylum Verrucomicrobia.</title>
        <authorList>
            <person name="Hou S."/>
            <person name="Makarova K.S."/>
            <person name="Saw J.H."/>
            <person name="Senin P."/>
            <person name="Ly B.V."/>
            <person name="Zhou Z."/>
            <person name="Ren Y."/>
            <person name="Wang J."/>
            <person name="Galperin M.Y."/>
            <person name="Omelchenko M.V."/>
            <person name="Wolf Y.I."/>
            <person name="Yutin N."/>
            <person name="Koonin E.V."/>
            <person name="Stott M.B."/>
            <person name="Mountain B.W."/>
            <person name="Crowe M.A."/>
            <person name="Smirnova A.V."/>
            <person name="Dunfield P.F."/>
            <person name="Feng L."/>
            <person name="Wang L."/>
            <person name="Alam M."/>
        </authorList>
    </citation>
    <scope>NUCLEOTIDE SEQUENCE [LARGE SCALE GENOMIC DNA]</scope>
    <source>
        <strain evidence="2">Isolate V4</strain>
    </source>
</reference>
<accession>B3DUQ3</accession>
<dbReference type="HOGENOM" id="CLU_2936303_0_0_0"/>
<protein>
    <submittedName>
        <fullName evidence="1">Uncharacterized protein</fullName>
    </submittedName>
</protein>
<proteinExistence type="predicted"/>
<sequence>MVLNGLKKQQKGDFSFGPLFQAAGFKPFEPPLSRVENRGKKEKHCCSFYLSEQGGKTITQ</sequence>
<dbReference type="AlphaFoldDB" id="B3DUQ3"/>
<dbReference type="EMBL" id="CP000975">
    <property type="protein sequence ID" value="ACD83056.1"/>
    <property type="molecule type" value="Genomic_DNA"/>
</dbReference>
<evidence type="ECO:0000313" key="2">
    <source>
        <dbReference type="Proteomes" id="UP000009149"/>
    </source>
</evidence>
<dbReference type="KEGG" id="min:Minf_1001"/>
<gene>
    <name evidence="1" type="ordered locus">Minf_1001</name>
</gene>
<dbReference type="Proteomes" id="UP000009149">
    <property type="component" value="Chromosome"/>
</dbReference>